<feature type="region of interest" description="Disordered" evidence="1">
    <location>
        <begin position="57"/>
        <end position="103"/>
    </location>
</feature>
<feature type="compositionally biased region" description="Basic and acidic residues" evidence="1">
    <location>
        <begin position="75"/>
        <end position="85"/>
    </location>
</feature>
<dbReference type="VEuPathDB" id="FungiDB:MAPG_07103"/>
<reference evidence="4" key="2">
    <citation type="submission" date="2010-05" db="EMBL/GenBank/DDBJ databases">
        <title>The genome sequence of Magnaporthe poae strain ATCC 64411.</title>
        <authorList>
            <person name="Ma L.-J."/>
            <person name="Dead R."/>
            <person name="Young S."/>
            <person name="Zeng Q."/>
            <person name="Koehrsen M."/>
            <person name="Alvarado L."/>
            <person name="Berlin A."/>
            <person name="Chapman S.B."/>
            <person name="Chen Z."/>
            <person name="Freedman E."/>
            <person name="Gellesch M."/>
            <person name="Goldberg J."/>
            <person name="Griggs A."/>
            <person name="Gujja S."/>
            <person name="Heilman E.R."/>
            <person name="Heiman D."/>
            <person name="Hepburn T."/>
            <person name="Howarth C."/>
            <person name="Jen D."/>
            <person name="Larson L."/>
            <person name="Mehta T."/>
            <person name="Neiman D."/>
            <person name="Pearson M."/>
            <person name="Roberts A."/>
            <person name="Saif S."/>
            <person name="Shea T."/>
            <person name="Shenoy N."/>
            <person name="Sisk P."/>
            <person name="Stolte C."/>
            <person name="Sykes S."/>
            <person name="Walk T."/>
            <person name="White J."/>
            <person name="Yandava C."/>
            <person name="Haas B."/>
            <person name="Nusbaum C."/>
            <person name="Birren B."/>
        </authorList>
    </citation>
    <scope>NUCLEOTIDE SEQUENCE [LARGE SCALE GENOMIC DNA]</scope>
    <source>
        <strain evidence="4">ATCC 64411 / 73-15</strain>
    </source>
</reference>
<dbReference type="EMBL" id="GL876971">
    <property type="protein sequence ID" value="KLU88116.1"/>
    <property type="molecule type" value="Genomic_DNA"/>
</dbReference>
<evidence type="ECO:0000313" key="3">
    <source>
        <dbReference type="EnsemblFungi" id="MAPG_07103T0"/>
    </source>
</evidence>
<protein>
    <submittedName>
        <fullName evidence="2 3">Uncharacterized protein</fullName>
    </submittedName>
</protein>
<sequence>MGLVQPRPSFSVNIHQTKGADGRARWGHENNIQCLPPHGAERSICYNQPTLARGAECTTAPAGGRRSCGGESDPDNFRKEKEDGAKCAGKWTGVTDGRRGRGGQQLETVRMVRMPPAAFYRHVT</sequence>
<proteinExistence type="predicted"/>
<reference evidence="3" key="5">
    <citation type="submission" date="2015-06" db="UniProtKB">
        <authorList>
            <consortium name="EnsemblFungi"/>
        </authorList>
    </citation>
    <scope>IDENTIFICATION</scope>
    <source>
        <strain evidence="3">ATCC 64411</strain>
    </source>
</reference>
<keyword evidence="4" id="KW-1185">Reference proteome</keyword>
<evidence type="ECO:0000256" key="1">
    <source>
        <dbReference type="SAM" id="MobiDB-lite"/>
    </source>
</evidence>
<organism evidence="3 4">
    <name type="scientific">Magnaporthiopsis poae (strain ATCC 64411 / 73-15)</name>
    <name type="common">Kentucky bluegrass fungus</name>
    <name type="synonym">Magnaporthe poae</name>
    <dbReference type="NCBI Taxonomy" id="644358"/>
    <lineage>
        <taxon>Eukaryota</taxon>
        <taxon>Fungi</taxon>
        <taxon>Dikarya</taxon>
        <taxon>Ascomycota</taxon>
        <taxon>Pezizomycotina</taxon>
        <taxon>Sordariomycetes</taxon>
        <taxon>Sordariomycetidae</taxon>
        <taxon>Magnaporthales</taxon>
        <taxon>Magnaporthaceae</taxon>
        <taxon>Magnaporthiopsis</taxon>
    </lineage>
</organism>
<evidence type="ECO:0000313" key="2">
    <source>
        <dbReference type="EMBL" id="KLU88116.1"/>
    </source>
</evidence>
<evidence type="ECO:0000313" key="4">
    <source>
        <dbReference type="Proteomes" id="UP000011715"/>
    </source>
</evidence>
<reference evidence="2" key="1">
    <citation type="submission" date="2010-05" db="EMBL/GenBank/DDBJ databases">
        <title>The Genome Sequence of Magnaporthe poae strain ATCC 64411.</title>
        <authorList>
            <consortium name="The Broad Institute Genome Sequencing Platform"/>
            <consortium name="Broad Institute Genome Sequencing Center for Infectious Disease"/>
            <person name="Ma L.-J."/>
            <person name="Dead R."/>
            <person name="Young S."/>
            <person name="Zeng Q."/>
            <person name="Koehrsen M."/>
            <person name="Alvarado L."/>
            <person name="Berlin A."/>
            <person name="Chapman S.B."/>
            <person name="Chen Z."/>
            <person name="Freedman E."/>
            <person name="Gellesch M."/>
            <person name="Goldberg J."/>
            <person name="Griggs A."/>
            <person name="Gujja S."/>
            <person name="Heilman E.R."/>
            <person name="Heiman D."/>
            <person name="Hepburn T."/>
            <person name="Howarth C."/>
            <person name="Jen D."/>
            <person name="Larson L."/>
            <person name="Mehta T."/>
            <person name="Neiman D."/>
            <person name="Pearson M."/>
            <person name="Roberts A."/>
            <person name="Saif S."/>
            <person name="Shea T."/>
            <person name="Shenoy N."/>
            <person name="Sisk P."/>
            <person name="Stolte C."/>
            <person name="Sykes S."/>
            <person name="Walk T."/>
            <person name="White J."/>
            <person name="Yandava C."/>
            <person name="Haas B."/>
            <person name="Nusbaum C."/>
            <person name="Birren B."/>
        </authorList>
    </citation>
    <scope>NUCLEOTIDE SEQUENCE</scope>
    <source>
        <strain evidence="2">ATCC 64411</strain>
    </source>
</reference>
<gene>
    <name evidence="2" type="ORF">MAPG_07103</name>
</gene>
<accession>A0A0C4E3T2</accession>
<dbReference type="EnsemblFungi" id="MAPG_07103T0">
    <property type="protein sequence ID" value="MAPG_07103T0"/>
    <property type="gene ID" value="MAPG_07103"/>
</dbReference>
<dbReference type="Proteomes" id="UP000011715">
    <property type="component" value="Unassembled WGS sequence"/>
</dbReference>
<name>A0A0C4E3T2_MAGP6</name>
<reference evidence="2" key="3">
    <citation type="submission" date="2011-03" db="EMBL/GenBank/DDBJ databases">
        <title>Annotation of Magnaporthe poae ATCC 64411.</title>
        <authorList>
            <person name="Ma L.-J."/>
            <person name="Dead R."/>
            <person name="Young S.K."/>
            <person name="Zeng Q."/>
            <person name="Gargeya S."/>
            <person name="Fitzgerald M."/>
            <person name="Haas B."/>
            <person name="Abouelleil A."/>
            <person name="Alvarado L."/>
            <person name="Arachchi H.M."/>
            <person name="Berlin A."/>
            <person name="Brown A."/>
            <person name="Chapman S.B."/>
            <person name="Chen Z."/>
            <person name="Dunbar C."/>
            <person name="Freedman E."/>
            <person name="Gearin G."/>
            <person name="Gellesch M."/>
            <person name="Goldberg J."/>
            <person name="Griggs A."/>
            <person name="Gujja S."/>
            <person name="Heiman D."/>
            <person name="Howarth C."/>
            <person name="Larson L."/>
            <person name="Lui A."/>
            <person name="MacDonald P.J.P."/>
            <person name="Mehta T."/>
            <person name="Montmayeur A."/>
            <person name="Murphy C."/>
            <person name="Neiman D."/>
            <person name="Pearson M."/>
            <person name="Priest M."/>
            <person name="Roberts A."/>
            <person name="Saif S."/>
            <person name="Shea T."/>
            <person name="Shenoy N."/>
            <person name="Sisk P."/>
            <person name="Stolte C."/>
            <person name="Sykes S."/>
            <person name="Yandava C."/>
            <person name="Wortman J."/>
            <person name="Nusbaum C."/>
            <person name="Birren B."/>
        </authorList>
    </citation>
    <scope>NUCLEOTIDE SEQUENCE</scope>
    <source>
        <strain evidence="2">ATCC 64411</strain>
    </source>
</reference>
<dbReference type="EMBL" id="ADBL01001718">
    <property type="status" value="NOT_ANNOTATED_CDS"/>
    <property type="molecule type" value="Genomic_DNA"/>
</dbReference>
<reference evidence="3" key="4">
    <citation type="journal article" date="2015" name="G3 (Bethesda)">
        <title>Genome sequences of three phytopathogenic species of the Magnaporthaceae family of fungi.</title>
        <authorList>
            <person name="Okagaki L.H."/>
            <person name="Nunes C.C."/>
            <person name="Sailsbery J."/>
            <person name="Clay B."/>
            <person name="Brown D."/>
            <person name="John T."/>
            <person name="Oh Y."/>
            <person name="Young N."/>
            <person name="Fitzgerald M."/>
            <person name="Haas B.J."/>
            <person name="Zeng Q."/>
            <person name="Young S."/>
            <person name="Adiconis X."/>
            <person name="Fan L."/>
            <person name="Levin J.Z."/>
            <person name="Mitchell T.K."/>
            <person name="Okubara P.A."/>
            <person name="Farman M.L."/>
            <person name="Kohn L.M."/>
            <person name="Birren B."/>
            <person name="Ma L.-J."/>
            <person name="Dean R.A."/>
        </authorList>
    </citation>
    <scope>NUCLEOTIDE SEQUENCE</scope>
    <source>
        <strain evidence="3">ATCC 64411 / 73-15</strain>
    </source>
</reference>
<dbReference type="AlphaFoldDB" id="A0A0C4E3T2"/>